<evidence type="ECO:0000256" key="4">
    <source>
        <dbReference type="ARBA" id="ARBA00023172"/>
    </source>
</evidence>
<feature type="domain" description="Core-binding (CB)" evidence="7">
    <location>
        <begin position="76"/>
        <end position="167"/>
    </location>
</feature>
<dbReference type="InterPro" id="IPR050090">
    <property type="entry name" value="Tyrosine_recombinase_XerCD"/>
</dbReference>
<dbReference type="Gene3D" id="1.10.150.130">
    <property type="match status" value="1"/>
</dbReference>
<dbReference type="Pfam" id="PF14659">
    <property type="entry name" value="Phage_int_SAM_3"/>
    <property type="match status" value="1"/>
</dbReference>
<dbReference type="GO" id="GO:0015074">
    <property type="term" value="P:DNA integration"/>
    <property type="evidence" value="ECO:0007669"/>
    <property type="project" value="UniProtKB-KW"/>
</dbReference>
<dbReference type="Proteomes" id="UP000187134">
    <property type="component" value="Unassembled WGS sequence"/>
</dbReference>
<dbReference type="OrthoDB" id="9803188at2"/>
<evidence type="ECO:0000256" key="2">
    <source>
        <dbReference type="ARBA" id="ARBA00022908"/>
    </source>
</evidence>
<dbReference type="PROSITE" id="PS51898">
    <property type="entry name" value="TYR_RECOMBINASE"/>
    <property type="match status" value="1"/>
</dbReference>
<evidence type="ECO:0000256" key="1">
    <source>
        <dbReference type="ARBA" id="ARBA00008857"/>
    </source>
</evidence>
<comment type="caution">
    <text evidence="8">The sequence shown here is derived from an EMBL/GenBank/DDBJ whole genome shotgun (WGS) entry which is preliminary data.</text>
</comment>
<evidence type="ECO:0000259" key="7">
    <source>
        <dbReference type="PROSITE" id="PS51900"/>
    </source>
</evidence>
<dbReference type="CDD" id="cd01189">
    <property type="entry name" value="INT_ICEBs1_C_like"/>
    <property type="match status" value="1"/>
</dbReference>
<dbReference type="InterPro" id="IPR004107">
    <property type="entry name" value="Integrase_SAM-like_N"/>
</dbReference>
<dbReference type="GO" id="GO:0003677">
    <property type="term" value="F:DNA binding"/>
    <property type="evidence" value="ECO:0007669"/>
    <property type="project" value="UniProtKB-UniRule"/>
</dbReference>
<feature type="domain" description="Tyr recombinase" evidence="6">
    <location>
        <begin position="188"/>
        <end position="393"/>
    </location>
</feature>
<protein>
    <recommendedName>
        <fullName evidence="10">Site-specific integrase</fullName>
    </recommendedName>
</protein>
<evidence type="ECO:0000313" key="8">
    <source>
        <dbReference type="EMBL" id="OMF17191.1"/>
    </source>
</evidence>
<gene>
    <name evidence="8" type="ORF">BK131_04285</name>
</gene>
<dbReference type="InterPro" id="IPR013762">
    <property type="entry name" value="Integrase-like_cat_sf"/>
</dbReference>
<dbReference type="SUPFAM" id="SSF56349">
    <property type="entry name" value="DNA breaking-rejoining enzymes"/>
    <property type="match status" value="1"/>
</dbReference>
<evidence type="ECO:0000313" key="9">
    <source>
        <dbReference type="Proteomes" id="UP000187134"/>
    </source>
</evidence>
<dbReference type="Pfam" id="PF00589">
    <property type="entry name" value="Phage_integrase"/>
    <property type="match status" value="1"/>
</dbReference>
<dbReference type="InterPro" id="IPR044068">
    <property type="entry name" value="CB"/>
</dbReference>
<dbReference type="InterPro" id="IPR011010">
    <property type="entry name" value="DNA_brk_join_enz"/>
</dbReference>
<keyword evidence="4" id="KW-0233">DNA recombination</keyword>
<evidence type="ECO:0008006" key="10">
    <source>
        <dbReference type="Google" id="ProtNLM"/>
    </source>
</evidence>
<evidence type="ECO:0000259" key="6">
    <source>
        <dbReference type="PROSITE" id="PS51898"/>
    </source>
</evidence>
<dbReference type="InterPro" id="IPR002104">
    <property type="entry name" value="Integrase_catalytic"/>
</dbReference>
<sequence length="412" mass="47942">MASIQKRGKSSFLLVVEVGEDTKGKRDKHTKTVRVEESLLKTPKKLRDHLNEELMKFKIEVESGVYIRLDKMLFANFVEEWKKKFLEKHLESTSQLNYLFHLNKRILPYFGHMQINKIKPLHIESYLDELSNTSKEKHDTKGEGKKLGSATLVYNFRVLRSIFIKAKEWKVIKENPMEGVKKPKERQKEVEVYSEDEVSLLFELLEDEEPFFQTLIYLATTTGMRRAELLGLEWKHIDFDNGVIDIKQSIPLFKDGIPIIKDPKNKGSKRKVVIPPVVLNKLEEFKKFSQKEQLNSEEPWLGGEHRFLFAHENGVPFYPHKLTEKWMAFHKRNKHHGLKYIRLHDLRHTSATLLINSGVHAKIISSRLGHSKIGTTMNVYGHVIESADRTAAEKFEGLFTKKSKVKPSSAER</sequence>
<organism evidence="8 9">
    <name type="scientific">Paenibacillus amylolyticus</name>
    <dbReference type="NCBI Taxonomy" id="1451"/>
    <lineage>
        <taxon>Bacteria</taxon>
        <taxon>Bacillati</taxon>
        <taxon>Bacillota</taxon>
        <taxon>Bacilli</taxon>
        <taxon>Bacillales</taxon>
        <taxon>Paenibacillaceae</taxon>
        <taxon>Paenibacillus</taxon>
    </lineage>
</organism>
<evidence type="ECO:0000256" key="3">
    <source>
        <dbReference type="ARBA" id="ARBA00023125"/>
    </source>
</evidence>
<dbReference type="PANTHER" id="PTHR30349">
    <property type="entry name" value="PHAGE INTEGRASE-RELATED"/>
    <property type="match status" value="1"/>
</dbReference>
<dbReference type="GO" id="GO:0006310">
    <property type="term" value="P:DNA recombination"/>
    <property type="evidence" value="ECO:0007669"/>
    <property type="project" value="UniProtKB-KW"/>
</dbReference>
<dbReference type="AlphaFoldDB" id="A0A1R1C538"/>
<dbReference type="PANTHER" id="PTHR30349:SF64">
    <property type="entry name" value="PROPHAGE INTEGRASE INTD-RELATED"/>
    <property type="match status" value="1"/>
</dbReference>
<keyword evidence="3 5" id="KW-0238">DNA-binding</keyword>
<reference evidence="8 9" key="1">
    <citation type="submission" date="2016-11" db="EMBL/GenBank/DDBJ databases">
        <title>Paenibacillus species isolates.</title>
        <authorList>
            <person name="Beno S.M."/>
        </authorList>
    </citation>
    <scope>NUCLEOTIDE SEQUENCE [LARGE SCALE GENOMIC DNA]</scope>
    <source>
        <strain evidence="8 9">FSL H8-0246</strain>
    </source>
</reference>
<accession>A0A1R1C538</accession>
<dbReference type="EMBL" id="MRTJ01000001">
    <property type="protein sequence ID" value="OMF17191.1"/>
    <property type="molecule type" value="Genomic_DNA"/>
</dbReference>
<dbReference type="RefSeq" id="WP_076330555.1">
    <property type="nucleotide sequence ID" value="NZ_MRTJ01000001.1"/>
</dbReference>
<keyword evidence="2" id="KW-0229">DNA integration</keyword>
<dbReference type="Gene3D" id="1.10.443.10">
    <property type="entry name" value="Intergrase catalytic core"/>
    <property type="match status" value="1"/>
</dbReference>
<comment type="similarity">
    <text evidence="1">Belongs to the 'phage' integrase family.</text>
</comment>
<dbReference type="PROSITE" id="PS51900">
    <property type="entry name" value="CB"/>
    <property type="match status" value="1"/>
</dbReference>
<dbReference type="InterPro" id="IPR010998">
    <property type="entry name" value="Integrase_recombinase_N"/>
</dbReference>
<proteinExistence type="inferred from homology"/>
<name>A0A1R1C538_PAEAM</name>
<evidence type="ECO:0000256" key="5">
    <source>
        <dbReference type="PROSITE-ProRule" id="PRU01248"/>
    </source>
</evidence>